<reference evidence="1 2" key="1">
    <citation type="submission" date="2016-02" db="EMBL/GenBank/DDBJ databases">
        <title>Ulvibacter sp. LPB0005, isolated from Thais luteostoma.</title>
        <authorList>
            <person name="Shin S.-K."/>
            <person name="Yi H."/>
        </authorList>
    </citation>
    <scope>NUCLEOTIDE SEQUENCE [LARGE SCALE GENOMIC DNA]</scope>
    <source>
        <strain evidence="1 2">LPB0005</strain>
    </source>
</reference>
<dbReference type="Proteomes" id="UP000077013">
    <property type="component" value="Unassembled WGS sequence"/>
</dbReference>
<comment type="caution">
    <text evidence="1">The sequence shown here is derived from an EMBL/GenBank/DDBJ whole genome shotgun (WGS) entry which is preliminary data.</text>
</comment>
<accession>A0A167HN74</accession>
<sequence>MTITEFNNLSISKKEDVIFQQSEFLYVHTVGNEKHGLYSNNFFFIEIICDSETLATKEINSFNSGKLLDKYSSYLAFKTNQ</sequence>
<keyword evidence="2" id="KW-1185">Reference proteome</keyword>
<dbReference type="OrthoDB" id="961510at2"/>
<name>A0A167HN74_9FLAO</name>
<evidence type="ECO:0000313" key="2">
    <source>
        <dbReference type="Proteomes" id="UP000077013"/>
    </source>
</evidence>
<gene>
    <name evidence="1" type="ORF">ULVI_09420</name>
</gene>
<protein>
    <submittedName>
        <fullName evidence="1">Uncharacterized protein</fullName>
    </submittedName>
</protein>
<dbReference type="AlphaFoldDB" id="A0A167HN74"/>
<dbReference type="EMBL" id="LRXL01000037">
    <property type="protein sequence ID" value="OAB78791.1"/>
    <property type="molecule type" value="Genomic_DNA"/>
</dbReference>
<proteinExistence type="predicted"/>
<evidence type="ECO:0000313" key="1">
    <source>
        <dbReference type="EMBL" id="OAB78791.1"/>
    </source>
</evidence>
<dbReference type="STRING" id="1763537.ULVI_09420"/>
<organism evidence="1 2">
    <name type="scientific">Cochleicola gelatinilyticus</name>
    <dbReference type="NCBI Taxonomy" id="1763537"/>
    <lineage>
        <taxon>Bacteria</taxon>
        <taxon>Pseudomonadati</taxon>
        <taxon>Bacteroidota</taxon>
        <taxon>Flavobacteriia</taxon>
        <taxon>Flavobacteriales</taxon>
        <taxon>Flavobacteriaceae</taxon>
        <taxon>Cochleicola</taxon>
    </lineage>
</organism>